<dbReference type="RefSeq" id="WP_047887757.1">
    <property type="nucleotide sequence ID" value="NZ_CP071325.1"/>
</dbReference>
<keyword evidence="4" id="KW-0804">Transcription</keyword>
<dbReference type="InterPro" id="IPR005119">
    <property type="entry name" value="LysR_subst-bd"/>
</dbReference>
<dbReference type="PANTHER" id="PTHR30537:SF5">
    <property type="entry name" value="HTH-TYPE TRANSCRIPTIONAL ACTIVATOR TTDR-RELATED"/>
    <property type="match status" value="1"/>
</dbReference>
<proteinExistence type="inferred from homology"/>
<organism evidence="6 7">
    <name type="scientific">Photobacterium ganghwense</name>
    <dbReference type="NCBI Taxonomy" id="320778"/>
    <lineage>
        <taxon>Bacteria</taxon>
        <taxon>Pseudomonadati</taxon>
        <taxon>Pseudomonadota</taxon>
        <taxon>Gammaproteobacteria</taxon>
        <taxon>Vibrionales</taxon>
        <taxon>Vibrionaceae</taxon>
        <taxon>Photobacterium</taxon>
    </lineage>
</organism>
<keyword evidence="3" id="KW-0238">DNA-binding</keyword>
<dbReference type="InterPro" id="IPR000847">
    <property type="entry name" value="LysR_HTH_N"/>
</dbReference>
<protein>
    <submittedName>
        <fullName evidence="6">Transcriptional regulator</fullName>
    </submittedName>
</protein>
<dbReference type="InterPro" id="IPR036390">
    <property type="entry name" value="WH_DNA-bd_sf"/>
</dbReference>
<dbReference type="GO" id="GO:0006351">
    <property type="term" value="P:DNA-templated transcription"/>
    <property type="evidence" value="ECO:0007669"/>
    <property type="project" value="TreeGrafter"/>
</dbReference>
<evidence type="ECO:0000313" key="6">
    <source>
        <dbReference type="EMBL" id="KLV04269.1"/>
    </source>
</evidence>
<dbReference type="CDD" id="cd08422">
    <property type="entry name" value="PBP2_CrgA_like"/>
    <property type="match status" value="1"/>
</dbReference>
<accession>A0A0J1GXX0</accession>
<keyword evidence="7" id="KW-1185">Reference proteome</keyword>
<evidence type="ECO:0000259" key="5">
    <source>
        <dbReference type="PROSITE" id="PS50931"/>
    </source>
</evidence>
<gene>
    <name evidence="6" type="ORF">ABT57_23800</name>
</gene>
<dbReference type="EMBL" id="LDOU01000035">
    <property type="protein sequence ID" value="KLV04269.1"/>
    <property type="molecule type" value="Genomic_DNA"/>
</dbReference>
<dbReference type="Proteomes" id="UP000035909">
    <property type="component" value="Unassembled WGS sequence"/>
</dbReference>
<dbReference type="Gene3D" id="1.10.10.10">
    <property type="entry name" value="Winged helix-like DNA-binding domain superfamily/Winged helix DNA-binding domain"/>
    <property type="match status" value="1"/>
</dbReference>
<evidence type="ECO:0000256" key="3">
    <source>
        <dbReference type="ARBA" id="ARBA00023125"/>
    </source>
</evidence>
<comment type="caution">
    <text evidence="6">The sequence shown here is derived from an EMBL/GenBank/DDBJ whole genome shotgun (WGS) entry which is preliminary data.</text>
</comment>
<dbReference type="InterPro" id="IPR058163">
    <property type="entry name" value="LysR-type_TF_proteobact-type"/>
</dbReference>
<comment type="similarity">
    <text evidence="1">Belongs to the LysR transcriptional regulatory family.</text>
</comment>
<dbReference type="OrthoDB" id="9813056at2"/>
<evidence type="ECO:0000256" key="4">
    <source>
        <dbReference type="ARBA" id="ARBA00023163"/>
    </source>
</evidence>
<evidence type="ECO:0000256" key="1">
    <source>
        <dbReference type="ARBA" id="ARBA00009437"/>
    </source>
</evidence>
<dbReference type="PROSITE" id="PS50931">
    <property type="entry name" value="HTH_LYSR"/>
    <property type="match status" value="1"/>
</dbReference>
<evidence type="ECO:0000256" key="2">
    <source>
        <dbReference type="ARBA" id="ARBA00023015"/>
    </source>
</evidence>
<dbReference type="SUPFAM" id="SSF53850">
    <property type="entry name" value="Periplasmic binding protein-like II"/>
    <property type="match status" value="1"/>
</dbReference>
<feature type="domain" description="HTH lysR-type" evidence="5">
    <location>
        <begin position="1"/>
        <end position="57"/>
    </location>
</feature>
<dbReference type="Pfam" id="PF00126">
    <property type="entry name" value="HTH_1"/>
    <property type="match status" value="1"/>
</dbReference>
<dbReference type="GO" id="GO:0043565">
    <property type="term" value="F:sequence-specific DNA binding"/>
    <property type="evidence" value="ECO:0007669"/>
    <property type="project" value="TreeGrafter"/>
</dbReference>
<evidence type="ECO:0000313" key="7">
    <source>
        <dbReference type="Proteomes" id="UP000035909"/>
    </source>
</evidence>
<keyword evidence="2" id="KW-0805">Transcription regulation</keyword>
<dbReference type="SUPFAM" id="SSF46785">
    <property type="entry name" value="Winged helix' DNA-binding domain"/>
    <property type="match status" value="1"/>
</dbReference>
<dbReference type="InterPro" id="IPR036388">
    <property type="entry name" value="WH-like_DNA-bd_sf"/>
</dbReference>
<reference evidence="6 7" key="1">
    <citation type="submission" date="2015-05" db="EMBL/GenBank/DDBJ databases">
        <title>Photobacterium galathea sp. nov.</title>
        <authorList>
            <person name="Machado H."/>
            <person name="Gram L."/>
        </authorList>
    </citation>
    <scope>NUCLEOTIDE SEQUENCE [LARGE SCALE GENOMIC DNA]</scope>
    <source>
        <strain evidence="6 7">DSM 22954</strain>
    </source>
</reference>
<dbReference type="AlphaFoldDB" id="A0A0J1GXX0"/>
<dbReference type="STRING" id="320778.ABT57_23800"/>
<dbReference type="GO" id="GO:0003700">
    <property type="term" value="F:DNA-binding transcription factor activity"/>
    <property type="evidence" value="ECO:0007669"/>
    <property type="project" value="InterPro"/>
</dbReference>
<name>A0A0J1GXX0_9GAMM</name>
<sequence length="297" mass="33284">MLDKMAFFVNVIRCGSISAASRKFDISVSAGSRWLQSLESQFGMPLLRRTNKLLTPTPAGQKLFEEFAPLVDSAHHIQQSLLDYQEHDKGHINIACTPVYANHFLMKEINDYLVEQPHVTFSLNITPWALDHAGEADLMISANATYQGYREQDLHLVRREIMQCPFVPVASPAYLALYGTPQSPEALSHHRCLFASTLTGSNDWIFTCGPETQMIKIPKNLEVNDSDMLLQGVRNGTGIGYLPEFVVRNDIQNGYLVPLFSDYGTSTWSLNLYYYPPQRASAAASSFKAFLLERALG</sequence>
<dbReference type="PANTHER" id="PTHR30537">
    <property type="entry name" value="HTH-TYPE TRANSCRIPTIONAL REGULATOR"/>
    <property type="match status" value="1"/>
</dbReference>
<dbReference type="PATRIC" id="fig|320778.3.peg.5091"/>
<dbReference type="Pfam" id="PF03466">
    <property type="entry name" value="LysR_substrate"/>
    <property type="match status" value="1"/>
</dbReference>
<dbReference type="Gene3D" id="3.40.190.290">
    <property type="match status" value="1"/>
</dbReference>